<keyword evidence="3" id="KW-0121">Carboxypeptidase</keyword>
<evidence type="ECO:0000256" key="6">
    <source>
        <dbReference type="ARBA" id="ARBA00022833"/>
    </source>
</evidence>
<dbReference type="InterPro" id="IPR008969">
    <property type="entry name" value="CarboxyPept-like_regulatory"/>
</dbReference>
<evidence type="ECO:0000256" key="5">
    <source>
        <dbReference type="ARBA" id="ARBA00022801"/>
    </source>
</evidence>
<dbReference type="PRINTS" id="PR00765">
    <property type="entry name" value="CRBOXYPTASEA"/>
</dbReference>
<protein>
    <submittedName>
        <fullName evidence="12">Carboxypeptidase E-like</fullName>
    </submittedName>
</protein>
<dbReference type="Pfam" id="PF00246">
    <property type="entry name" value="Peptidase_M14"/>
    <property type="match status" value="1"/>
</dbReference>
<dbReference type="GeneID" id="108563898"/>
<evidence type="ECO:0000256" key="1">
    <source>
        <dbReference type="ARBA" id="ARBA00001947"/>
    </source>
</evidence>
<comment type="similarity">
    <text evidence="2 8">Belongs to the peptidase M14 family.</text>
</comment>
<evidence type="ECO:0000256" key="8">
    <source>
        <dbReference type="PROSITE-ProRule" id="PRU01379"/>
    </source>
</evidence>
<keyword evidence="9" id="KW-0732">Signal</keyword>
<feature type="chain" id="PRO_5045704353" evidence="9">
    <location>
        <begin position="29"/>
        <end position="472"/>
    </location>
</feature>
<dbReference type="CDD" id="cd03858">
    <property type="entry name" value="M14_CP_N-E_like"/>
    <property type="match status" value="1"/>
</dbReference>
<evidence type="ECO:0000256" key="3">
    <source>
        <dbReference type="ARBA" id="ARBA00022645"/>
    </source>
</evidence>
<proteinExistence type="inferred from homology"/>
<evidence type="ECO:0000256" key="7">
    <source>
        <dbReference type="ARBA" id="ARBA00023180"/>
    </source>
</evidence>
<evidence type="ECO:0000313" key="11">
    <source>
        <dbReference type="Proteomes" id="UP000695000"/>
    </source>
</evidence>
<gene>
    <name evidence="12" type="primary">LOC108563898</name>
</gene>
<evidence type="ECO:0000259" key="10">
    <source>
        <dbReference type="PROSITE" id="PS52035"/>
    </source>
</evidence>
<dbReference type="CDD" id="cd11308">
    <property type="entry name" value="Peptidase_M14NE-CP-C_like"/>
    <property type="match status" value="1"/>
</dbReference>
<dbReference type="InterPro" id="IPR000834">
    <property type="entry name" value="Peptidase_M14"/>
</dbReference>
<dbReference type="SUPFAM" id="SSF53187">
    <property type="entry name" value="Zn-dependent exopeptidases"/>
    <property type="match status" value="1"/>
</dbReference>
<keyword evidence="7" id="KW-0325">Glycoprotein</keyword>
<feature type="domain" description="Peptidase M14" evidence="10">
    <location>
        <begin position="36"/>
        <end position="352"/>
    </location>
</feature>
<dbReference type="Pfam" id="PF13620">
    <property type="entry name" value="CarboxypepD_reg"/>
    <property type="match status" value="1"/>
</dbReference>
<dbReference type="Gene3D" id="3.40.630.10">
    <property type="entry name" value="Zn peptidases"/>
    <property type="match status" value="1"/>
</dbReference>
<dbReference type="InterPro" id="IPR057247">
    <property type="entry name" value="CARBOXYPEPT_ZN_2"/>
</dbReference>
<dbReference type="SMART" id="SM00631">
    <property type="entry name" value="Zn_pept"/>
    <property type="match status" value="1"/>
</dbReference>
<keyword evidence="5" id="KW-0378">Hydrolase</keyword>
<evidence type="ECO:0000313" key="12">
    <source>
        <dbReference type="RefSeq" id="XP_017778195.1"/>
    </source>
</evidence>
<reference evidence="12" key="1">
    <citation type="submission" date="2025-08" db="UniProtKB">
        <authorList>
            <consortium name="RefSeq"/>
        </authorList>
    </citation>
    <scope>IDENTIFICATION</scope>
    <source>
        <tissue evidence="12">Whole Larva</tissue>
    </source>
</reference>
<dbReference type="SUPFAM" id="SSF49464">
    <property type="entry name" value="Carboxypeptidase regulatory domain-like"/>
    <property type="match status" value="1"/>
</dbReference>
<dbReference type="InterPro" id="IPR057246">
    <property type="entry name" value="CARBOXYPEPT_ZN_1"/>
</dbReference>
<keyword evidence="4" id="KW-0479">Metal-binding</keyword>
<dbReference type="PROSITE" id="PS52035">
    <property type="entry name" value="PEPTIDASE_M14"/>
    <property type="match status" value="1"/>
</dbReference>
<evidence type="ECO:0000256" key="4">
    <source>
        <dbReference type="ARBA" id="ARBA00022723"/>
    </source>
</evidence>
<keyword evidence="11" id="KW-1185">Reference proteome</keyword>
<feature type="active site" description="Proton donor/acceptor" evidence="8">
    <location>
        <position position="322"/>
    </location>
</feature>
<keyword evidence="6" id="KW-0862">Zinc</keyword>
<evidence type="ECO:0000256" key="9">
    <source>
        <dbReference type="SAM" id="SignalP"/>
    </source>
</evidence>
<dbReference type="PANTHER" id="PTHR11532:SF93">
    <property type="entry name" value="CARBOXYPEPTIDASE E"/>
    <property type="match status" value="1"/>
</dbReference>
<dbReference type="PANTHER" id="PTHR11532">
    <property type="entry name" value="PROTEASE M14 CARBOXYPEPTIDASE"/>
    <property type="match status" value="1"/>
</dbReference>
<dbReference type="InterPro" id="IPR050753">
    <property type="entry name" value="Peptidase_M14_domain"/>
</dbReference>
<keyword evidence="3" id="KW-0645">Protease</keyword>
<accession>A0ABM1MUE5</accession>
<feature type="signal peptide" evidence="9">
    <location>
        <begin position="1"/>
        <end position="28"/>
    </location>
</feature>
<evidence type="ECO:0000256" key="2">
    <source>
        <dbReference type="ARBA" id="ARBA00005988"/>
    </source>
</evidence>
<dbReference type="PROSITE" id="PS00133">
    <property type="entry name" value="CARBOXYPEPT_ZN_2"/>
    <property type="match status" value="1"/>
</dbReference>
<organism evidence="11 12">
    <name type="scientific">Nicrophorus vespilloides</name>
    <name type="common">Boreal carrion beetle</name>
    <dbReference type="NCBI Taxonomy" id="110193"/>
    <lineage>
        <taxon>Eukaryota</taxon>
        <taxon>Metazoa</taxon>
        <taxon>Ecdysozoa</taxon>
        <taxon>Arthropoda</taxon>
        <taxon>Hexapoda</taxon>
        <taxon>Insecta</taxon>
        <taxon>Pterygota</taxon>
        <taxon>Neoptera</taxon>
        <taxon>Endopterygota</taxon>
        <taxon>Coleoptera</taxon>
        <taxon>Polyphaga</taxon>
        <taxon>Staphyliniformia</taxon>
        <taxon>Silphidae</taxon>
        <taxon>Nicrophorinae</taxon>
        <taxon>Nicrophorus</taxon>
    </lineage>
</organism>
<dbReference type="PROSITE" id="PS00132">
    <property type="entry name" value="CARBOXYPEPT_ZN_1"/>
    <property type="match status" value="1"/>
</dbReference>
<comment type="cofactor">
    <cofactor evidence="1">
        <name>Zn(2+)</name>
        <dbReference type="ChEBI" id="CHEBI:29105"/>
    </cofactor>
</comment>
<dbReference type="Gene3D" id="2.60.40.1120">
    <property type="entry name" value="Carboxypeptidase-like, regulatory domain"/>
    <property type="match status" value="1"/>
</dbReference>
<dbReference type="RefSeq" id="XP_017778195.1">
    <property type="nucleotide sequence ID" value="XM_017922706.1"/>
</dbReference>
<dbReference type="Proteomes" id="UP000695000">
    <property type="component" value="Unplaced"/>
</dbReference>
<name>A0ABM1MUE5_NICVS</name>
<sequence length="472" mass="53113">MSSSTGMAAAVVALAVLSLMGLVGRSQGLLKPFEFRHHDNEEMRLVLEDIAGECSDVSRVATLTEPSVLGTPLYYIEFSKHPGRHQILNPEFKYVANIHGNEVLGRELLLKLAHYLCEQYRAGNPEVVFLVRNTRIHLMPSVNPDGWQLATDTGGQHELIGRYNNNSVDLNRNFPDLNSIAYSNEEFSKEDNNHLLKEVNSLTQPLQPETRSLIRNILQIPYVLSATLHGGDLVANYPYDLSRSGKETGEYASAPDDETFRHLAKAYSQHHADMADPNMKPCNDENFAKNGGITNGAKWYALVGGMQDFNYLASNDFEITLELSCQKYPPASRLEPEWERNRNALMNYMWQSHIGIKGIVYDANTKQGVPNAVVHVTNMTEGIPREIKHDILSAHDGDYYRLLTPGTYKVTVQAKGFQPHTKLVNVVQRGYGTAKRIDFPLHGHNFQERPLVHANQMPFNGWINRPQPIVVQ</sequence>